<dbReference type="AlphaFoldDB" id="A0A316G313"/>
<sequence length="115" mass="12628">MTEHLTADEVLAAVPGLTHTRLAAFVESELITPLRREDAGAPVHVFRRVDCARLHLIFDLTEGLELDDAALGVVITLIDQLHATRRDLLAIARAVDAETPDVRARIGSAIVRFVR</sequence>
<reference evidence="1 2" key="1">
    <citation type="submission" date="2018-05" db="EMBL/GenBank/DDBJ databases">
        <title>Genomic Encyclopedia of Type Strains, Phase IV (KMG-IV): sequencing the most valuable type-strain genomes for metagenomic binning, comparative biology and taxonomic classification.</title>
        <authorList>
            <person name="Goeker M."/>
        </authorList>
    </citation>
    <scope>NUCLEOTIDE SEQUENCE [LARGE SCALE GENOMIC DNA]</scope>
    <source>
        <strain evidence="1 2">DSM 103371</strain>
    </source>
</reference>
<evidence type="ECO:0000313" key="2">
    <source>
        <dbReference type="Proteomes" id="UP000245390"/>
    </source>
</evidence>
<keyword evidence="2" id="KW-1185">Reference proteome</keyword>
<dbReference type="KEGG" id="salo:EF888_19845"/>
<accession>A0A316G313</accession>
<evidence type="ECO:0000313" key="1">
    <source>
        <dbReference type="EMBL" id="PWK55003.1"/>
    </source>
</evidence>
<gene>
    <name evidence="1" type="ORF">C8D95_10990</name>
</gene>
<dbReference type="OrthoDB" id="9800876at2"/>
<protein>
    <submittedName>
        <fullName evidence="1">Chaperone modulatory protein CbpM</fullName>
    </submittedName>
</protein>
<organism evidence="1 2">
    <name type="scientific">Silicimonas algicola</name>
    <dbReference type="NCBI Taxonomy" id="1826607"/>
    <lineage>
        <taxon>Bacteria</taxon>
        <taxon>Pseudomonadati</taxon>
        <taxon>Pseudomonadota</taxon>
        <taxon>Alphaproteobacteria</taxon>
        <taxon>Rhodobacterales</taxon>
        <taxon>Paracoccaceae</taxon>
    </lineage>
</organism>
<proteinExistence type="predicted"/>
<name>A0A316G313_9RHOB</name>
<dbReference type="Gene3D" id="1.10.1660.10">
    <property type="match status" value="1"/>
</dbReference>
<dbReference type="EMBL" id="QGGV01000009">
    <property type="protein sequence ID" value="PWK55003.1"/>
    <property type="molecule type" value="Genomic_DNA"/>
</dbReference>
<dbReference type="RefSeq" id="WP_109760408.1">
    <property type="nucleotide sequence ID" value="NZ_CP034588.1"/>
</dbReference>
<comment type="caution">
    <text evidence="1">The sequence shown here is derived from an EMBL/GenBank/DDBJ whole genome shotgun (WGS) entry which is preliminary data.</text>
</comment>
<dbReference type="Proteomes" id="UP000245390">
    <property type="component" value="Unassembled WGS sequence"/>
</dbReference>